<dbReference type="EMBL" id="CP047591">
    <property type="protein sequence ID" value="QHI73280.1"/>
    <property type="molecule type" value="Genomic_DNA"/>
</dbReference>
<keyword evidence="2" id="KW-1185">Reference proteome</keyword>
<protein>
    <submittedName>
        <fullName evidence="1">Uncharacterized protein</fullName>
    </submittedName>
</protein>
<accession>A0A6P1MF26</accession>
<proteinExistence type="predicted"/>
<dbReference type="AlphaFoldDB" id="A0A6P1MF26"/>
<evidence type="ECO:0000313" key="2">
    <source>
        <dbReference type="Proteomes" id="UP000463883"/>
    </source>
</evidence>
<sequence length="203" mass="23373">MIKNCQITKAQQDVNNIVYRGRIIWRDISTWISTYLMVKTLQGDTELLEKIKEKLLRIVEDFGGLMRTFFGDKAAADYINLFSEYIMHITSLIDALVEGNSNAADEIVKQIYESAGKRIELLTEINPYWDKNTLENYIYTFTDMTIKEIIAFTSKQYESSINIYERILSYSTGLGDFLAQGIKNYLMYNLEPPTNVGSPPTVE</sequence>
<dbReference type="KEGG" id="amic:Ami3637_13635"/>
<dbReference type="RefSeq" id="WP_162363045.1">
    <property type="nucleotide sequence ID" value="NZ_CP047591.1"/>
</dbReference>
<name>A0A6P1MF26_9FIRM</name>
<dbReference type="Proteomes" id="UP000463883">
    <property type="component" value="Chromosome"/>
</dbReference>
<organism evidence="1 2">
    <name type="scientific">Aminipila terrae</name>
    <dbReference type="NCBI Taxonomy" id="2697030"/>
    <lineage>
        <taxon>Bacteria</taxon>
        <taxon>Bacillati</taxon>
        <taxon>Bacillota</taxon>
        <taxon>Clostridia</taxon>
        <taxon>Peptostreptococcales</taxon>
        <taxon>Anaerovoracaceae</taxon>
        <taxon>Aminipila</taxon>
    </lineage>
</organism>
<reference evidence="1 2" key="1">
    <citation type="submission" date="2020-01" db="EMBL/GenBank/DDBJ databases">
        <title>Genomic analysis of Aminipila sp. CBA3637.</title>
        <authorList>
            <person name="Kim Y.B."/>
            <person name="Roh S.W."/>
        </authorList>
    </citation>
    <scope>NUCLEOTIDE SEQUENCE [LARGE SCALE GENOMIC DNA]</scope>
    <source>
        <strain evidence="1 2">CBA3637</strain>
    </source>
</reference>
<evidence type="ECO:0000313" key="1">
    <source>
        <dbReference type="EMBL" id="QHI73280.1"/>
    </source>
</evidence>
<gene>
    <name evidence="1" type="ORF">Ami3637_13635</name>
</gene>